<reference evidence="3 4" key="1">
    <citation type="submission" date="2016-10" db="EMBL/GenBank/DDBJ databases">
        <authorList>
            <person name="de Groot N.N."/>
        </authorList>
    </citation>
    <scope>NUCLEOTIDE SEQUENCE [LARGE SCALE GENOMIC DNA]</scope>
    <source>
        <strain evidence="3 4">DSM 16213</strain>
    </source>
</reference>
<evidence type="ECO:0000313" key="4">
    <source>
        <dbReference type="Proteomes" id="UP000199585"/>
    </source>
</evidence>
<feature type="domain" description="Lysozyme inhibitor LprI-like N-terminal" evidence="2">
    <location>
        <begin position="53"/>
        <end position="157"/>
    </location>
</feature>
<dbReference type="Gene3D" id="1.20.1270.180">
    <property type="match status" value="1"/>
</dbReference>
<name>A0A1H8BKU0_9RHOB</name>
<dbReference type="OrthoDB" id="7340239at2"/>
<dbReference type="InterPro" id="IPR009739">
    <property type="entry name" value="LprI-like_N"/>
</dbReference>
<proteinExistence type="predicted"/>
<feature type="chain" id="PRO_5011588090" evidence="1">
    <location>
        <begin position="21"/>
        <end position="168"/>
    </location>
</feature>
<keyword evidence="4" id="KW-1185">Reference proteome</keyword>
<dbReference type="EMBL" id="FOCI01000005">
    <property type="protein sequence ID" value="SEM83510.1"/>
    <property type="molecule type" value="Genomic_DNA"/>
</dbReference>
<sequence>MKIVWQVIAFAVIGAAPALAQDLLFDDAATRACVAQAEGSARMDCVGRSAEACMTDNVGGDSTIGMGGCLSLEWEMWDAGLNAAYADLLTLYTANDAQAAVDSPNAPKQVPALRDMQRAWIGYRDARCAFEVAKWGGGTGQGPASAQCRMLVTAEQTFVLRDGLAGLQ</sequence>
<dbReference type="RefSeq" id="WP_089900003.1">
    <property type="nucleotide sequence ID" value="NZ_FOCI01000005.1"/>
</dbReference>
<dbReference type="Proteomes" id="UP000199585">
    <property type="component" value="Unassembled WGS sequence"/>
</dbReference>
<keyword evidence="1" id="KW-0732">Signal</keyword>
<protein>
    <submittedName>
        <fullName evidence="3">Uncharacterized conserved protein YecT, DUF1311 family</fullName>
    </submittedName>
</protein>
<feature type="signal peptide" evidence="1">
    <location>
        <begin position="1"/>
        <end position="20"/>
    </location>
</feature>
<evidence type="ECO:0000259" key="2">
    <source>
        <dbReference type="Pfam" id="PF07007"/>
    </source>
</evidence>
<evidence type="ECO:0000313" key="3">
    <source>
        <dbReference type="EMBL" id="SEM83510.1"/>
    </source>
</evidence>
<dbReference type="STRING" id="245187.SAMN04488003_10585"/>
<gene>
    <name evidence="3" type="ORF">SAMN04488003_10585</name>
</gene>
<evidence type="ECO:0000256" key="1">
    <source>
        <dbReference type="SAM" id="SignalP"/>
    </source>
</evidence>
<dbReference type="Pfam" id="PF07007">
    <property type="entry name" value="LprI"/>
    <property type="match status" value="1"/>
</dbReference>
<dbReference type="AlphaFoldDB" id="A0A1H8BKU0"/>
<organism evidence="3 4">
    <name type="scientific">Loktanella fryxellensis</name>
    <dbReference type="NCBI Taxonomy" id="245187"/>
    <lineage>
        <taxon>Bacteria</taxon>
        <taxon>Pseudomonadati</taxon>
        <taxon>Pseudomonadota</taxon>
        <taxon>Alphaproteobacteria</taxon>
        <taxon>Rhodobacterales</taxon>
        <taxon>Roseobacteraceae</taxon>
        <taxon>Loktanella</taxon>
    </lineage>
</organism>
<accession>A0A1H8BKU0</accession>